<accession>X6N7F9</accession>
<reference evidence="2 3" key="1">
    <citation type="journal article" date="2013" name="Curr. Biol.">
        <title>The Genome of the Foraminiferan Reticulomyxa filosa.</title>
        <authorList>
            <person name="Glockner G."/>
            <person name="Hulsmann N."/>
            <person name="Schleicher M."/>
            <person name="Noegel A.A."/>
            <person name="Eichinger L."/>
            <person name="Gallinger C."/>
            <person name="Pawlowski J."/>
            <person name="Sierra R."/>
            <person name="Euteneuer U."/>
            <person name="Pillet L."/>
            <person name="Moustafa A."/>
            <person name="Platzer M."/>
            <person name="Groth M."/>
            <person name="Szafranski K."/>
            <person name="Schliwa M."/>
        </authorList>
    </citation>
    <scope>NUCLEOTIDE SEQUENCE [LARGE SCALE GENOMIC DNA]</scope>
</reference>
<dbReference type="Proteomes" id="UP000023152">
    <property type="component" value="Unassembled WGS sequence"/>
</dbReference>
<comment type="caution">
    <text evidence="2">The sequence shown here is derived from an EMBL/GenBank/DDBJ whole genome shotgun (WGS) entry which is preliminary data.</text>
</comment>
<sequence>EIKEAGVSSSCELGVQSCNHAANDSNKTEMPSSGGHAMERTCIMDVDNANTMVDIVAPRHDDAPCQTNDNNSNGNSNGNNNDNSNSNNMVTLSVDTTSNSCNAMKKITSPKRLTVTAVKRPLSQLWTTDIPNSDVSKQASHDQNKKEMRTKHAPLIDATKETLPTYKSQPLGDPFNAMPLEPVISDTSVFACAIRCPAKEDQSWVAPFNTADNDHKVDMPLEGEVDPVIMSTCTAYNPLPSDLSNKENTKCEEDFVKLAALPSFIDKIETLQQPDLFSDPK</sequence>
<evidence type="ECO:0000313" key="2">
    <source>
        <dbReference type="EMBL" id="ETO21843.1"/>
    </source>
</evidence>
<evidence type="ECO:0000313" key="3">
    <source>
        <dbReference type="Proteomes" id="UP000023152"/>
    </source>
</evidence>
<feature type="compositionally biased region" description="Low complexity" evidence="1">
    <location>
        <begin position="68"/>
        <end position="88"/>
    </location>
</feature>
<gene>
    <name evidence="2" type="ORF">RFI_15362</name>
</gene>
<proteinExistence type="predicted"/>
<feature type="region of interest" description="Disordered" evidence="1">
    <location>
        <begin position="60"/>
        <end position="93"/>
    </location>
</feature>
<keyword evidence="3" id="KW-1185">Reference proteome</keyword>
<evidence type="ECO:0000256" key="1">
    <source>
        <dbReference type="SAM" id="MobiDB-lite"/>
    </source>
</evidence>
<dbReference type="AlphaFoldDB" id="X6N7F9"/>
<dbReference type="EMBL" id="ASPP01011248">
    <property type="protein sequence ID" value="ETO21843.1"/>
    <property type="molecule type" value="Genomic_DNA"/>
</dbReference>
<feature type="non-terminal residue" evidence="2">
    <location>
        <position position="1"/>
    </location>
</feature>
<organism evidence="2 3">
    <name type="scientific">Reticulomyxa filosa</name>
    <dbReference type="NCBI Taxonomy" id="46433"/>
    <lineage>
        <taxon>Eukaryota</taxon>
        <taxon>Sar</taxon>
        <taxon>Rhizaria</taxon>
        <taxon>Retaria</taxon>
        <taxon>Foraminifera</taxon>
        <taxon>Monothalamids</taxon>
        <taxon>Reticulomyxidae</taxon>
        <taxon>Reticulomyxa</taxon>
    </lineage>
</organism>
<protein>
    <submittedName>
        <fullName evidence="2">Uncharacterized protein</fullName>
    </submittedName>
</protein>
<name>X6N7F9_RETFI</name>